<comment type="function">
    <text evidence="9">Digests double-stranded RNA. Involved in the processing of primary rRNA transcript to yield the immediate precursors to the large and small rRNAs (23S and 16S). Processes some mRNAs, and tRNAs when they are encoded in the rRNA operon. Processes pre-crRNA and tracrRNA of type II CRISPR loci if present in the organism.</text>
</comment>
<dbReference type="InterPro" id="IPR011907">
    <property type="entry name" value="RNase_III"/>
</dbReference>
<dbReference type="HOGENOM" id="CLU_000907_1_1_5"/>
<evidence type="ECO:0000313" key="14">
    <source>
        <dbReference type="Proteomes" id="UP000032160"/>
    </source>
</evidence>
<evidence type="ECO:0000256" key="10">
    <source>
        <dbReference type="SAM" id="MobiDB-lite"/>
    </source>
</evidence>
<comment type="catalytic activity">
    <reaction evidence="1 9">
        <text>Endonucleolytic cleavage to 5'-phosphomonoester.</text>
        <dbReference type="EC" id="3.1.26.3"/>
    </reaction>
</comment>
<dbReference type="PANTHER" id="PTHR11207">
    <property type="entry name" value="RIBONUCLEASE III"/>
    <property type="match status" value="1"/>
</dbReference>
<feature type="domain" description="RNase III" evidence="12">
    <location>
        <begin position="20"/>
        <end position="145"/>
    </location>
</feature>
<feature type="active site" evidence="9">
    <location>
        <position position="62"/>
    </location>
</feature>
<name>X5MPE3_9HYPH</name>
<dbReference type="PATRIC" id="fig|1458461.3.peg.3180"/>
<comment type="cofactor">
    <cofactor evidence="9">
        <name>Mg(2+)</name>
        <dbReference type="ChEBI" id="CHEBI:18420"/>
    </cofactor>
</comment>
<evidence type="ECO:0000259" key="11">
    <source>
        <dbReference type="PROSITE" id="PS50137"/>
    </source>
</evidence>
<dbReference type="RefSeq" id="WP_244442961.1">
    <property type="nucleotide sequence ID" value="NZ_HG966617.1"/>
</dbReference>
<dbReference type="HAMAP" id="MF_00104">
    <property type="entry name" value="RNase_III"/>
    <property type="match status" value="1"/>
</dbReference>
<gene>
    <name evidence="9" type="primary">rnc</name>
    <name evidence="13" type="ORF">BN1012_Phect3174</name>
</gene>
<dbReference type="Pfam" id="PF14622">
    <property type="entry name" value="Ribonucleas_3_3"/>
    <property type="match status" value="1"/>
</dbReference>
<dbReference type="GO" id="GO:0006364">
    <property type="term" value="P:rRNA processing"/>
    <property type="evidence" value="ECO:0007669"/>
    <property type="project" value="UniProtKB-UniRule"/>
</dbReference>
<evidence type="ECO:0000256" key="9">
    <source>
        <dbReference type="HAMAP-Rule" id="MF_00104"/>
    </source>
</evidence>
<dbReference type="CDD" id="cd10845">
    <property type="entry name" value="DSRM_RNAse_III_family"/>
    <property type="match status" value="1"/>
</dbReference>
<proteinExistence type="inferred from homology"/>
<keyword evidence="9" id="KW-0460">Magnesium</keyword>
<feature type="active site" evidence="9">
    <location>
        <position position="134"/>
    </location>
</feature>
<evidence type="ECO:0000256" key="3">
    <source>
        <dbReference type="ARBA" id="ARBA00022552"/>
    </source>
</evidence>
<feature type="binding site" evidence="9">
    <location>
        <position position="131"/>
    </location>
    <ligand>
        <name>Mg(2+)</name>
        <dbReference type="ChEBI" id="CHEBI:18420"/>
    </ligand>
</feature>
<evidence type="ECO:0000256" key="7">
    <source>
        <dbReference type="ARBA" id="ARBA00022801"/>
    </source>
</evidence>
<dbReference type="InterPro" id="IPR036389">
    <property type="entry name" value="RNase_III_sf"/>
</dbReference>
<evidence type="ECO:0000256" key="6">
    <source>
        <dbReference type="ARBA" id="ARBA00022759"/>
    </source>
</evidence>
<dbReference type="EC" id="3.1.26.3" evidence="9"/>
<dbReference type="GO" id="GO:0004525">
    <property type="term" value="F:ribonuclease III activity"/>
    <property type="evidence" value="ECO:0007669"/>
    <property type="project" value="UniProtKB-UniRule"/>
</dbReference>
<protein>
    <recommendedName>
        <fullName evidence="9">Ribonuclease 3</fullName>
        <ecNumber evidence="9">3.1.26.3</ecNumber>
    </recommendedName>
    <alternativeName>
        <fullName evidence="9">Ribonuclease III</fullName>
        <shortName evidence="9">RNase III</shortName>
    </alternativeName>
</protein>
<dbReference type="Gene3D" id="1.10.1520.10">
    <property type="entry name" value="Ribonuclease III domain"/>
    <property type="match status" value="1"/>
</dbReference>
<dbReference type="PROSITE" id="PS50142">
    <property type="entry name" value="RNASE_3_2"/>
    <property type="match status" value="1"/>
</dbReference>
<dbReference type="Gene3D" id="3.30.160.20">
    <property type="match status" value="1"/>
</dbReference>
<dbReference type="EMBL" id="HG966617">
    <property type="protein sequence ID" value="CDO61386.1"/>
    <property type="molecule type" value="Genomic_DNA"/>
</dbReference>
<comment type="similarity">
    <text evidence="2">Belongs to the ribonuclease III family.</text>
</comment>
<feature type="binding site" evidence="9">
    <location>
        <position position="134"/>
    </location>
    <ligand>
        <name>Mg(2+)</name>
        <dbReference type="ChEBI" id="CHEBI:18420"/>
    </ligand>
</feature>
<keyword evidence="3 9" id="KW-0698">rRNA processing</keyword>
<dbReference type="InterPro" id="IPR000999">
    <property type="entry name" value="RNase_III_dom"/>
</dbReference>
<evidence type="ECO:0000256" key="2">
    <source>
        <dbReference type="ARBA" id="ARBA00010183"/>
    </source>
</evidence>
<dbReference type="PROSITE" id="PS50137">
    <property type="entry name" value="DS_RBD"/>
    <property type="match status" value="1"/>
</dbReference>
<accession>X5MPE3</accession>
<dbReference type="NCBIfam" id="TIGR02191">
    <property type="entry name" value="RNaseIII"/>
    <property type="match status" value="1"/>
</dbReference>
<keyword evidence="9" id="KW-0963">Cytoplasm</keyword>
<dbReference type="FunFam" id="1.10.1520.10:FF:000001">
    <property type="entry name" value="Ribonuclease 3"/>
    <property type="match status" value="1"/>
</dbReference>
<dbReference type="SMART" id="SM00358">
    <property type="entry name" value="DSRM"/>
    <property type="match status" value="1"/>
</dbReference>
<sequence>MTRKPSTRGQSADQKTADDPAALAKQLQYSFDNPDLLERALTHASATPVSGPDNERMEFLGDRVLGLVIADALLTRFPSAPEGEMAPRLNKLVRRETCADVARDLELGRYLHLAPAEVAQGGRDKTAILANAMEAVIAALYMDGGLEPSRAFILNAWDKAFDTVAQIPRDAKTLLQERLHAMGQSHPKYTVVGQAGSDHAPVFDVEVHAGDAGVARGQGSSKRNAEQAAAAELLSQLEERE</sequence>
<dbReference type="PROSITE" id="PS00517">
    <property type="entry name" value="RNASE_3_1"/>
    <property type="match status" value="1"/>
</dbReference>
<dbReference type="Pfam" id="PF00035">
    <property type="entry name" value="dsrm"/>
    <property type="match status" value="1"/>
</dbReference>
<dbReference type="KEGG" id="pect:BN1012_Phect3174"/>
<keyword evidence="9" id="KW-0699">rRNA-binding</keyword>
<dbReference type="AlphaFoldDB" id="X5MPE3"/>
<dbReference type="GO" id="GO:0006397">
    <property type="term" value="P:mRNA processing"/>
    <property type="evidence" value="ECO:0007669"/>
    <property type="project" value="UniProtKB-UniRule"/>
</dbReference>
<feature type="domain" description="DRBM" evidence="11">
    <location>
        <begin position="170"/>
        <end position="239"/>
    </location>
</feature>
<evidence type="ECO:0000256" key="1">
    <source>
        <dbReference type="ARBA" id="ARBA00000109"/>
    </source>
</evidence>
<dbReference type="STRING" id="1458461.BN1012_Phect3174"/>
<keyword evidence="8 9" id="KW-0694">RNA-binding</keyword>
<comment type="subunit">
    <text evidence="9">Homodimer.</text>
</comment>
<keyword evidence="5 9" id="KW-0540">Nuclease</keyword>
<keyword evidence="9" id="KW-0819">tRNA processing</keyword>
<evidence type="ECO:0000259" key="12">
    <source>
        <dbReference type="PROSITE" id="PS50142"/>
    </source>
</evidence>
<dbReference type="InterPro" id="IPR014720">
    <property type="entry name" value="dsRBD_dom"/>
</dbReference>
<dbReference type="GO" id="GO:0046872">
    <property type="term" value="F:metal ion binding"/>
    <property type="evidence" value="ECO:0007669"/>
    <property type="project" value="UniProtKB-KW"/>
</dbReference>
<dbReference type="CDD" id="cd00593">
    <property type="entry name" value="RIBOc"/>
    <property type="match status" value="1"/>
</dbReference>
<dbReference type="SMART" id="SM00535">
    <property type="entry name" value="RIBOc"/>
    <property type="match status" value="1"/>
</dbReference>
<keyword evidence="14" id="KW-1185">Reference proteome</keyword>
<feature type="binding site" evidence="9">
    <location>
        <position position="58"/>
    </location>
    <ligand>
        <name>Mg(2+)</name>
        <dbReference type="ChEBI" id="CHEBI:18420"/>
    </ligand>
</feature>
<dbReference type="Proteomes" id="UP000032160">
    <property type="component" value="Chromosome I"/>
</dbReference>
<evidence type="ECO:0000313" key="13">
    <source>
        <dbReference type="EMBL" id="CDO61386.1"/>
    </source>
</evidence>
<dbReference type="GO" id="GO:0010468">
    <property type="term" value="P:regulation of gene expression"/>
    <property type="evidence" value="ECO:0007669"/>
    <property type="project" value="TreeGrafter"/>
</dbReference>
<organism evidence="13 14">
    <name type="scientific">Candidatus Phaeomarinibacter ectocarpi</name>
    <dbReference type="NCBI Taxonomy" id="1458461"/>
    <lineage>
        <taxon>Bacteria</taxon>
        <taxon>Pseudomonadati</taxon>
        <taxon>Pseudomonadota</taxon>
        <taxon>Alphaproteobacteria</taxon>
        <taxon>Hyphomicrobiales</taxon>
        <taxon>Parvibaculaceae</taxon>
        <taxon>Candidatus Phaeomarinibacter</taxon>
    </lineage>
</organism>
<dbReference type="GO" id="GO:0003725">
    <property type="term" value="F:double-stranded RNA binding"/>
    <property type="evidence" value="ECO:0007669"/>
    <property type="project" value="TreeGrafter"/>
</dbReference>
<feature type="region of interest" description="Disordered" evidence="10">
    <location>
        <begin position="214"/>
        <end position="241"/>
    </location>
</feature>
<feature type="compositionally biased region" description="Low complexity" evidence="10">
    <location>
        <begin position="226"/>
        <end position="241"/>
    </location>
</feature>
<keyword evidence="9" id="KW-0479">Metal-binding</keyword>
<dbReference type="GO" id="GO:0019843">
    <property type="term" value="F:rRNA binding"/>
    <property type="evidence" value="ECO:0007669"/>
    <property type="project" value="UniProtKB-KW"/>
</dbReference>
<dbReference type="PANTHER" id="PTHR11207:SF0">
    <property type="entry name" value="RIBONUCLEASE 3"/>
    <property type="match status" value="1"/>
</dbReference>
<dbReference type="GO" id="GO:0005737">
    <property type="term" value="C:cytoplasm"/>
    <property type="evidence" value="ECO:0007669"/>
    <property type="project" value="UniProtKB-SubCell"/>
</dbReference>
<dbReference type="GO" id="GO:0008033">
    <property type="term" value="P:tRNA processing"/>
    <property type="evidence" value="ECO:0007669"/>
    <property type="project" value="UniProtKB-KW"/>
</dbReference>
<dbReference type="SUPFAM" id="SSF54768">
    <property type="entry name" value="dsRNA-binding domain-like"/>
    <property type="match status" value="1"/>
</dbReference>
<dbReference type="SUPFAM" id="SSF69065">
    <property type="entry name" value="RNase III domain-like"/>
    <property type="match status" value="1"/>
</dbReference>
<comment type="subcellular location">
    <subcellularLocation>
        <location evidence="9">Cytoplasm</location>
    </subcellularLocation>
</comment>
<keyword evidence="4 9" id="KW-0507">mRNA processing</keyword>
<keyword evidence="6 9" id="KW-0255">Endonuclease</keyword>
<evidence type="ECO:0000256" key="4">
    <source>
        <dbReference type="ARBA" id="ARBA00022664"/>
    </source>
</evidence>
<keyword evidence="7 9" id="KW-0378">Hydrolase</keyword>
<reference evidence="13 14" key="1">
    <citation type="journal article" date="2014" name="Front. Genet.">
        <title>Genome and metabolic network of "Candidatus Phaeomarinobacter ectocarpi" Ec32, a new candidate genus of Alphaproteobacteria frequently associated with brown algae.</title>
        <authorList>
            <person name="Dittami S.M."/>
            <person name="Barbeyron T."/>
            <person name="Boyen C."/>
            <person name="Cambefort J."/>
            <person name="Collet G."/>
            <person name="Delage L."/>
            <person name="Gobet A."/>
            <person name="Groisillier A."/>
            <person name="Leblanc C."/>
            <person name="Michel G."/>
            <person name="Scornet D."/>
            <person name="Siegel A."/>
            <person name="Tapia J.E."/>
            <person name="Tonon T."/>
        </authorList>
    </citation>
    <scope>NUCLEOTIDE SEQUENCE [LARGE SCALE GENOMIC DNA]</scope>
    <source>
        <strain evidence="13 14">Ec32</strain>
    </source>
</reference>
<evidence type="ECO:0000256" key="8">
    <source>
        <dbReference type="ARBA" id="ARBA00022884"/>
    </source>
</evidence>
<evidence type="ECO:0000256" key="5">
    <source>
        <dbReference type="ARBA" id="ARBA00022722"/>
    </source>
</evidence>
<feature type="region of interest" description="Disordered" evidence="10">
    <location>
        <begin position="1"/>
        <end position="21"/>
    </location>
</feature>